<dbReference type="PANTHER" id="PTHR43833:SF11">
    <property type="entry name" value="VOLTAGE-GATED POTASSIUM CHANNEL KCH"/>
    <property type="match status" value="1"/>
</dbReference>
<dbReference type="Proteomes" id="UP000268857">
    <property type="component" value="Unassembled WGS sequence"/>
</dbReference>
<dbReference type="RefSeq" id="WP_016876016.1">
    <property type="nucleotide sequence ID" value="NZ_AJLN01000093.1"/>
</dbReference>
<evidence type="ECO:0000259" key="3">
    <source>
        <dbReference type="PROSITE" id="PS51202"/>
    </source>
</evidence>
<keyword evidence="1" id="KW-1133">Transmembrane helix</keyword>
<evidence type="ECO:0000313" key="5">
    <source>
        <dbReference type="Proteomes" id="UP000268857"/>
    </source>
</evidence>
<dbReference type="Pfam" id="PF02254">
    <property type="entry name" value="TrkA_N"/>
    <property type="match status" value="2"/>
</dbReference>
<dbReference type="SUPFAM" id="SSF51735">
    <property type="entry name" value="NAD(P)-binding Rossmann-fold domains"/>
    <property type="match status" value="2"/>
</dbReference>
<dbReference type="PANTHER" id="PTHR43833">
    <property type="entry name" value="POTASSIUM CHANNEL PROTEIN 2-RELATED-RELATED"/>
    <property type="match status" value="1"/>
</dbReference>
<dbReference type="AlphaFoldDB" id="A0A433N4D2"/>
<dbReference type="Gene3D" id="3.40.50.720">
    <property type="entry name" value="NAD(P)-binding Rossmann-like Domain"/>
    <property type="match status" value="2"/>
</dbReference>
<feature type="transmembrane region" description="Helical" evidence="1">
    <location>
        <begin position="281"/>
        <end position="303"/>
    </location>
</feature>
<sequence>MLSSENTHQSINSTETKLNRFLVCGLGSLGQHCVVVLKEYGATVSAIDLVQPKNWDVSNLENLLDDLFIGDCRQANILEQAHIRQCRTVLLVTSDERVNIEAAFAARLLNPQARLVVRSEKQNLNQLLSENLGNFIAFEPNQLTASAFTFAALGNENLGYFNLAGRKLRVAKHQVQPNDLWCNKWQVHQLNTSFRRILSHASNSSELPNQFYEWEPETVLRSGDAIVYIEIADLFPLTQRAATKTKSETRRFWQKIFLGMSWNHLKQKLTQLWQSGDGDRFVRVAMICGITVIFLSFWGTILYRWHYPGINIAEAFYATAVLLLGGYGDVFGGVEFEQQMPGWLRLFSLGLTLAGTAFVGVLYALLTDKLLSSRFQFFFTSSRISIPQQDHVVVIGLNRVGRQVAKLLLELKQPLVGITSTAVEPNFSLQLPVIVDNFTNALASANLTDAKSVVVITDDEMENLEIGLMAHSQAPNSGLVIRTYNRQFSDKVAQLFAYAQVLCTSALSAEVFAAAAFGENILGLFHLNNQTIQVVEYMVEDGDTLNGLMLYDIAYGYGAVPILYQKTSQSPAKLMPAYETRLAVGDRMIVLATSNSLQRIERGELSPRNWYVQVEKALTSDAIFDGANEISIISGCSIGTARDLMRNLPGQLPQPLYKQQAQRLVFKLNKLRAIAHLLPVDSCTENISHPSVN</sequence>
<feature type="domain" description="RCK C-terminal" evidence="3">
    <location>
        <begin position="522"/>
        <end position="606"/>
    </location>
</feature>
<accession>A0A433N4D2</accession>
<dbReference type="InterPro" id="IPR050721">
    <property type="entry name" value="Trk_Ktr_HKT_K-transport"/>
</dbReference>
<dbReference type="GO" id="GO:0008324">
    <property type="term" value="F:monoatomic cation transmembrane transporter activity"/>
    <property type="evidence" value="ECO:0007669"/>
    <property type="project" value="InterPro"/>
</dbReference>
<gene>
    <name evidence="4" type="ORF">PCC6912_43630</name>
</gene>
<feature type="transmembrane region" description="Helical" evidence="1">
    <location>
        <begin position="315"/>
        <end position="334"/>
    </location>
</feature>
<dbReference type="Gene3D" id="1.10.287.70">
    <property type="match status" value="1"/>
</dbReference>
<dbReference type="PROSITE" id="PS51202">
    <property type="entry name" value="RCK_C"/>
    <property type="match status" value="1"/>
</dbReference>
<dbReference type="PROSITE" id="PS51201">
    <property type="entry name" value="RCK_N"/>
    <property type="match status" value="1"/>
</dbReference>
<name>A0A433N4D2_CHLFR</name>
<dbReference type="InterPro" id="IPR003148">
    <property type="entry name" value="RCK_N"/>
</dbReference>
<feature type="domain" description="RCK N-terminal" evidence="2">
    <location>
        <begin position="18"/>
        <end position="138"/>
    </location>
</feature>
<dbReference type="OrthoDB" id="473812at2"/>
<dbReference type="GO" id="GO:0006813">
    <property type="term" value="P:potassium ion transport"/>
    <property type="evidence" value="ECO:0007669"/>
    <property type="project" value="InterPro"/>
</dbReference>
<dbReference type="InterPro" id="IPR006037">
    <property type="entry name" value="RCK_C"/>
</dbReference>
<dbReference type="InterPro" id="IPR036291">
    <property type="entry name" value="NAD(P)-bd_dom_sf"/>
</dbReference>
<comment type="caution">
    <text evidence="4">The sequence shown here is derived from an EMBL/GenBank/DDBJ whole genome shotgun (WGS) entry which is preliminary data.</text>
</comment>
<evidence type="ECO:0000313" key="4">
    <source>
        <dbReference type="EMBL" id="RUR76191.1"/>
    </source>
</evidence>
<reference evidence="4 5" key="1">
    <citation type="journal article" date="2019" name="Genome Biol. Evol.">
        <title>Day and night: Metabolic profiles and evolutionary relationships of six axenic non-marine cyanobacteria.</title>
        <authorList>
            <person name="Will S.E."/>
            <person name="Henke P."/>
            <person name="Boedeker C."/>
            <person name="Huang S."/>
            <person name="Brinkmann H."/>
            <person name="Rohde M."/>
            <person name="Jarek M."/>
            <person name="Friedl T."/>
            <person name="Seufert S."/>
            <person name="Schumacher M."/>
            <person name="Overmann J."/>
            <person name="Neumann-Schaal M."/>
            <person name="Petersen J."/>
        </authorList>
    </citation>
    <scope>NUCLEOTIDE SEQUENCE [LARGE SCALE GENOMIC DNA]</scope>
    <source>
        <strain evidence="4 5">PCC 6912</strain>
    </source>
</reference>
<organism evidence="4 5">
    <name type="scientific">Chlorogloeopsis fritschii PCC 6912</name>
    <dbReference type="NCBI Taxonomy" id="211165"/>
    <lineage>
        <taxon>Bacteria</taxon>
        <taxon>Bacillati</taxon>
        <taxon>Cyanobacteriota</taxon>
        <taxon>Cyanophyceae</taxon>
        <taxon>Nostocales</taxon>
        <taxon>Chlorogloeopsidaceae</taxon>
        <taxon>Chlorogloeopsis</taxon>
    </lineage>
</organism>
<dbReference type="SUPFAM" id="SSF81324">
    <property type="entry name" value="Voltage-gated potassium channels"/>
    <property type="match status" value="1"/>
</dbReference>
<evidence type="ECO:0008006" key="6">
    <source>
        <dbReference type="Google" id="ProtNLM"/>
    </source>
</evidence>
<keyword evidence="5" id="KW-1185">Reference proteome</keyword>
<proteinExistence type="predicted"/>
<protein>
    <recommendedName>
        <fullName evidence="6">Potassium transporter TrkA</fullName>
    </recommendedName>
</protein>
<keyword evidence="1" id="KW-0812">Transmembrane</keyword>
<dbReference type="EMBL" id="RSCJ01000021">
    <property type="protein sequence ID" value="RUR76191.1"/>
    <property type="molecule type" value="Genomic_DNA"/>
</dbReference>
<dbReference type="STRING" id="211165.GCA_000317285_03422"/>
<keyword evidence="1" id="KW-0472">Membrane</keyword>
<feature type="transmembrane region" description="Helical" evidence="1">
    <location>
        <begin position="346"/>
        <end position="366"/>
    </location>
</feature>
<evidence type="ECO:0000256" key="1">
    <source>
        <dbReference type="SAM" id="Phobius"/>
    </source>
</evidence>
<evidence type="ECO:0000259" key="2">
    <source>
        <dbReference type="PROSITE" id="PS51201"/>
    </source>
</evidence>